<sequence>MSSNWLVLTLGDVCERITDGAHKSPKSVDDGKPMASVKDLTRFGVDLSNARKISKNDFDELVQQGCKPQVGDVLIAKDGNSALDTVCTVDTEIDAVLLSSVAILRPDPEKLDSNFLKYYFCSPQVIDYLKTNFISGAAIPRVVLRDFRKAEINLPPIETQRKISQYLSSIDNKIFVNSKINQTLEQMAQAIFKSWFVDFDPVKAKMNGKQPEGMDAATASLFPEKLVESELGLIPDGWEVKNVGDFTDTFDYVANGSFAALKANVELYDEPNEVIYVRTTDFNKGFKNDLKYTDEPSYQFLSKSKLYGHETIISNVGDVGTVFRAPSWYDMPMTLGSNAMGIVSKGANSYIYYMFKSHIGQHLLDGITSGSAQMKFNKTSFRKLRVVLPSKEVLAKFEELEDSLWAKHASNQKESLHLERLRDTLLPKLLSGEIELEISEEL</sequence>
<dbReference type="Pfam" id="PF01420">
    <property type="entry name" value="Methylase_S"/>
    <property type="match status" value="2"/>
</dbReference>
<dbReference type="AlphaFoldDB" id="Q1ZMN8"/>
<dbReference type="InterPro" id="IPR000055">
    <property type="entry name" value="Restrct_endonuc_typeI_TRD"/>
</dbReference>
<dbReference type="InterPro" id="IPR044946">
    <property type="entry name" value="Restrct_endonuc_typeI_TRD_sf"/>
</dbReference>
<keyword evidence="5" id="KW-0808">Transferase</keyword>
<dbReference type="GO" id="GO:0003677">
    <property type="term" value="F:DNA binding"/>
    <property type="evidence" value="ECO:0007669"/>
    <property type="project" value="UniProtKB-KW"/>
</dbReference>
<dbReference type="RefSeq" id="WP_005369610.1">
    <property type="nucleotide sequence ID" value="NZ_CH902600.1"/>
</dbReference>
<evidence type="ECO:0000259" key="4">
    <source>
        <dbReference type="Pfam" id="PF01420"/>
    </source>
</evidence>
<evidence type="ECO:0000256" key="1">
    <source>
        <dbReference type="ARBA" id="ARBA00010923"/>
    </source>
</evidence>
<evidence type="ECO:0000313" key="6">
    <source>
        <dbReference type="Proteomes" id="UP000001603"/>
    </source>
</evidence>
<dbReference type="OrthoDB" id="9798929at2"/>
<evidence type="ECO:0000256" key="3">
    <source>
        <dbReference type="ARBA" id="ARBA00023125"/>
    </source>
</evidence>
<organism evidence="5 6">
    <name type="scientific">Photobacterium angustum (strain S14 / CCUG 15956)</name>
    <name type="common">Vibrio sp. (strain S14 / CCUG 15956)</name>
    <dbReference type="NCBI Taxonomy" id="314292"/>
    <lineage>
        <taxon>Bacteria</taxon>
        <taxon>Pseudomonadati</taxon>
        <taxon>Pseudomonadota</taxon>
        <taxon>Gammaproteobacteria</taxon>
        <taxon>Vibrionales</taxon>
        <taxon>Vibrionaceae</taxon>
        <taxon>Photobacterium</taxon>
    </lineage>
</organism>
<keyword evidence="5" id="KW-0489">Methyltransferase</keyword>
<reference evidence="5 6" key="1">
    <citation type="journal article" date="2009" name="Proc. Natl. Acad. Sci. U.S.A.">
        <title>The genomic basis of trophic strategy in marine bacteria.</title>
        <authorList>
            <person name="Lauro F.M."/>
            <person name="McDougald D."/>
            <person name="Thomas T."/>
            <person name="Williams T.J."/>
            <person name="Egan S."/>
            <person name="Rice S."/>
            <person name="DeMaere M.Z."/>
            <person name="Ting L."/>
            <person name="Ertan H."/>
            <person name="Johnson J."/>
            <person name="Ferriera S."/>
            <person name="Lapidus A."/>
            <person name="Anderson I."/>
            <person name="Kyrpides N."/>
            <person name="Munk A.C."/>
            <person name="Detter C."/>
            <person name="Han C.S."/>
            <person name="Brown M.V."/>
            <person name="Robb F.T."/>
            <person name="Kjelleberg S."/>
            <person name="Cavicchioli R."/>
        </authorList>
    </citation>
    <scope>NUCLEOTIDE SEQUENCE [LARGE SCALE GENOMIC DNA]</scope>
    <source>
        <strain evidence="5 6">S14</strain>
    </source>
</reference>
<evidence type="ECO:0000313" key="5">
    <source>
        <dbReference type="EMBL" id="EAS63401.1"/>
    </source>
</evidence>
<dbReference type="GO" id="GO:0008168">
    <property type="term" value="F:methyltransferase activity"/>
    <property type="evidence" value="ECO:0007669"/>
    <property type="project" value="UniProtKB-KW"/>
</dbReference>
<dbReference type="InterPro" id="IPR052021">
    <property type="entry name" value="Type-I_RS_S_subunit"/>
</dbReference>
<dbReference type="Gene3D" id="3.90.220.20">
    <property type="entry name" value="DNA methylase specificity domains"/>
    <property type="match status" value="2"/>
</dbReference>
<dbReference type="GO" id="GO:0032259">
    <property type="term" value="P:methylation"/>
    <property type="evidence" value="ECO:0007669"/>
    <property type="project" value="UniProtKB-KW"/>
</dbReference>
<comment type="similarity">
    <text evidence="1">Belongs to the type-I restriction system S methylase family.</text>
</comment>
<evidence type="ECO:0000256" key="2">
    <source>
        <dbReference type="ARBA" id="ARBA00022747"/>
    </source>
</evidence>
<dbReference type="eggNOG" id="COG0732">
    <property type="taxonomic scope" value="Bacteria"/>
</dbReference>
<dbReference type="GO" id="GO:0009307">
    <property type="term" value="P:DNA restriction-modification system"/>
    <property type="evidence" value="ECO:0007669"/>
    <property type="project" value="UniProtKB-KW"/>
</dbReference>
<comment type="caution">
    <text evidence="5">The sequence shown here is derived from an EMBL/GenBank/DDBJ whole genome shotgun (WGS) entry which is preliminary data.</text>
</comment>
<gene>
    <name evidence="5" type="ORF">VAS14_07504</name>
</gene>
<dbReference type="PANTHER" id="PTHR30408">
    <property type="entry name" value="TYPE-1 RESTRICTION ENZYME ECOKI SPECIFICITY PROTEIN"/>
    <property type="match status" value="1"/>
</dbReference>
<proteinExistence type="inferred from homology"/>
<protein>
    <submittedName>
        <fullName evidence="5">Probable type I restriction modification system methylase</fullName>
    </submittedName>
</protein>
<dbReference type="EMBL" id="AAOJ01000007">
    <property type="protein sequence ID" value="EAS63401.1"/>
    <property type="molecule type" value="Genomic_DNA"/>
</dbReference>
<dbReference type="PANTHER" id="PTHR30408:SF13">
    <property type="entry name" value="TYPE I RESTRICTION ENZYME HINDI SPECIFICITY SUBUNIT"/>
    <property type="match status" value="1"/>
</dbReference>
<dbReference type="HOGENOM" id="CLU_021095_2_1_6"/>
<keyword evidence="2" id="KW-0680">Restriction system</keyword>
<feature type="domain" description="Type I restriction modification DNA specificity" evidence="4">
    <location>
        <begin position="3"/>
        <end position="186"/>
    </location>
</feature>
<dbReference type="CDD" id="cd17246">
    <property type="entry name" value="RMtype1_S_SonII-TRD2-CR2_like"/>
    <property type="match status" value="1"/>
</dbReference>
<dbReference type="Proteomes" id="UP000001603">
    <property type="component" value="Unassembled WGS sequence"/>
</dbReference>
<accession>Q1ZMN8</accession>
<feature type="domain" description="Type I restriction modification DNA specificity" evidence="4">
    <location>
        <begin position="235"/>
        <end position="392"/>
    </location>
</feature>
<keyword evidence="3" id="KW-0238">DNA-binding</keyword>
<name>Q1ZMN8_PHOAS</name>
<dbReference type="SUPFAM" id="SSF116734">
    <property type="entry name" value="DNA methylase specificity domain"/>
    <property type="match status" value="2"/>
</dbReference>